<dbReference type="GO" id="GO:0003700">
    <property type="term" value="F:DNA-binding transcription factor activity"/>
    <property type="evidence" value="ECO:0007669"/>
    <property type="project" value="InterPro"/>
</dbReference>
<dbReference type="Proteomes" id="UP000249890">
    <property type="component" value="Chromosome"/>
</dbReference>
<dbReference type="SUPFAM" id="SSF46689">
    <property type="entry name" value="Homeodomain-like"/>
    <property type="match status" value="2"/>
</dbReference>
<keyword evidence="6" id="KW-1185">Reference proteome</keyword>
<dbReference type="Gene3D" id="2.60.120.10">
    <property type="entry name" value="Jelly Rolls"/>
    <property type="match status" value="1"/>
</dbReference>
<evidence type="ECO:0000259" key="4">
    <source>
        <dbReference type="PROSITE" id="PS01124"/>
    </source>
</evidence>
<keyword evidence="3" id="KW-0804">Transcription</keyword>
<feature type="domain" description="HTH araC/xylS-type" evidence="4">
    <location>
        <begin position="188"/>
        <end position="287"/>
    </location>
</feature>
<protein>
    <recommendedName>
        <fullName evidence="4">HTH araC/xylS-type domain-containing protein</fullName>
    </recommendedName>
</protein>
<accession>A0A2Z2KGY9</accession>
<organism evidence="5 6">
    <name type="scientific">Paenibacillus donghaensis</name>
    <dbReference type="NCBI Taxonomy" id="414771"/>
    <lineage>
        <taxon>Bacteria</taxon>
        <taxon>Bacillati</taxon>
        <taxon>Bacillota</taxon>
        <taxon>Bacilli</taxon>
        <taxon>Bacillales</taxon>
        <taxon>Paenibacillaceae</taxon>
        <taxon>Paenibacillus</taxon>
    </lineage>
</organism>
<dbReference type="InterPro" id="IPR037923">
    <property type="entry name" value="HTH-like"/>
</dbReference>
<dbReference type="PRINTS" id="PR00032">
    <property type="entry name" value="HTHARAC"/>
</dbReference>
<evidence type="ECO:0000256" key="1">
    <source>
        <dbReference type="ARBA" id="ARBA00023015"/>
    </source>
</evidence>
<dbReference type="Gene3D" id="1.10.10.60">
    <property type="entry name" value="Homeodomain-like"/>
    <property type="match status" value="2"/>
</dbReference>
<dbReference type="InterPro" id="IPR003313">
    <property type="entry name" value="AraC-bd"/>
</dbReference>
<keyword evidence="1" id="KW-0805">Transcription regulation</keyword>
<dbReference type="InterPro" id="IPR009057">
    <property type="entry name" value="Homeodomain-like_sf"/>
</dbReference>
<dbReference type="AlphaFoldDB" id="A0A2Z2KGY9"/>
<dbReference type="Pfam" id="PF02311">
    <property type="entry name" value="AraC_binding"/>
    <property type="match status" value="1"/>
</dbReference>
<dbReference type="Pfam" id="PF12833">
    <property type="entry name" value="HTH_18"/>
    <property type="match status" value="1"/>
</dbReference>
<dbReference type="SMART" id="SM00342">
    <property type="entry name" value="HTH_ARAC"/>
    <property type="match status" value="1"/>
</dbReference>
<dbReference type="GO" id="GO:0043565">
    <property type="term" value="F:sequence-specific DNA binding"/>
    <property type="evidence" value="ECO:0007669"/>
    <property type="project" value="InterPro"/>
</dbReference>
<dbReference type="PANTHER" id="PTHR43280">
    <property type="entry name" value="ARAC-FAMILY TRANSCRIPTIONAL REGULATOR"/>
    <property type="match status" value="1"/>
</dbReference>
<evidence type="ECO:0000256" key="2">
    <source>
        <dbReference type="ARBA" id="ARBA00023125"/>
    </source>
</evidence>
<dbReference type="CDD" id="cd02208">
    <property type="entry name" value="cupin_RmlC-like"/>
    <property type="match status" value="1"/>
</dbReference>
<evidence type="ECO:0000313" key="6">
    <source>
        <dbReference type="Proteomes" id="UP000249890"/>
    </source>
</evidence>
<dbReference type="PROSITE" id="PS01124">
    <property type="entry name" value="HTH_ARAC_FAMILY_2"/>
    <property type="match status" value="1"/>
</dbReference>
<dbReference type="InterPro" id="IPR018060">
    <property type="entry name" value="HTH_AraC"/>
</dbReference>
<evidence type="ECO:0000256" key="3">
    <source>
        <dbReference type="ARBA" id="ARBA00023163"/>
    </source>
</evidence>
<proteinExistence type="predicted"/>
<sequence length="295" mass="34220">MKPSTDTLSGEYFFTDNLFLYINRVTESYQLGLHSHDFIEFAFVVEGKGFHYMEDEVQAAYKGQLYFIPVGVSHVFRPSSSDPLKEPLVVYNCVFTPQLLDGLSPVILDPPLSSHLNQLREQRIPFYCINDLNSSIENIFLALHREYSLPQSGSNTYLLTLLLQLLVTIYRLRNDEVQLPLNKPAQFLQILHYIHQHYADDITLALLSLTFDWSERHLQRLFHKHTGQTFHHFLQNTRIQKSCELLIQHPQFSIQLIAEQVGYQDTKTFSSVFKRIVGKTPGRYRGRWGVTPSSI</sequence>
<dbReference type="InterPro" id="IPR020449">
    <property type="entry name" value="Tscrpt_reg_AraC-type_HTH"/>
</dbReference>
<evidence type="ECO:0000313" key="5">
    <source>
        <dbReference type="EMBL" id="ASA23325.1"/>
    </source>
</evidence>
<dbReference type="PANTHER" id="PTHR43280:SF28">
    <property type="entry name" value="HTH-TYPE TRANSCRIPTIONAL ACTIVATOR RHAS"/>
    <property type="match status" value="1"/>
</dbReference>
<dbReference type="RefSeq" id="WP_087917320.1">
    <property type="nucleotide sequence ID" value="NZ_CP021780.1"/>
</dbReference>
<dbReference type="SUPFAM" id="SSF51215">
    <property type="entry name" value="Regulatory protein AraC"/>
    <property type="match status" value="1"/>
</dbReference>
<keyword evidence="2" id="KW-0238">DNA-binding</keyword>
<dbReference type="InterPro" id="IPR014710">
    <property type="entry name" value="RmlC-like_jellyroll"/>
</dbReference>
<name>A0A2Z2KGY9_9BACL</name>
<reference evidence="5 6" key="1">
    <citation type="submission" date="2017-06" db="EMBL/GenBank/DDBJ databases">
        <title>Complete genome sequence of Paenibacillus donghaensis KCTC 13049T isolated from East Sea sediment, South Korea.</title>
        <authorList>
            <person name="Jung B.K."/>
            <person name="Hong S.-J."/>
            <person name="Shin J.-H."/>
        </authorList>
    </citation>
    <scope>NUCLEOTIDE SEQUENCE [LARGE SCALE GENOMIC DNA]</scope>
    <source>
        <strain evidence="5 6">KCTC 13049</strain>
    </source>
</reference>
<dbReference type="KEGG" id="pdh:B9T62_22470"/>
<dbReference type="OrthoDB" id="9816335at2"/>
<gene>
    <name evidence="5" type="ORF">B9T62_22470</name>
</gene>
<dbReference type="EMBL" id="CP021780">
    <property type="protein sequence ID" value="ASA23325.1"/>
    <property type="molecule type" value="Genomic_DNA"/>
</dbReference>